<organism evidence="2 3">
    <name type="scientific">Rhodococcus oxybenzonivorans</name>
    <dbReference type="NCBI Taxonomy" id="1990687"/>
    <lineage>
        <taxon>Bacteria</taxon>
        <taxon>Bacillati</taxon>
        <taxon>Actinomycetota</taxon>
        <taxon>Actinomycetes</taxon>
        <taxon>Mycobacteriales</taxon>
        <taxon>Nocardiaceae</taxon>
        <taxon>Rhodococcus</taxon>
    </lineage>
</organism>
<name>A0A2S2C678_9NOCA</name>
<dbReference type="PANTHER" id="PTHR33055">
    <property type="entry name" value="TRANSPOSASE FOR INSERTION SEQUENCE ELEMENT IS1111A"/>
    <property type="match status" value="1"/>
</dbReference>
<accession>A0A2S2C678</accession>
<dbReference type="GO" id="GO:0004803">
    <property type="term" value="F:transposase activity"/>
    <property type="evidence" value="ECO:0007669"/>
    <property type="project" value="InterPro"/>
</dbReference>
<evidence type="ECO:0000313" key="2">
    <source>
        <dbReference type="EMBL" id="AWK76380.1"/>
    </source>
</evidence>
<dbReference type="KEGG" id="roz:CBI38_33680"/>
<dbReference type="AlphaFoldDB" id="A0A2S2C678"/>
<dbReference type="EMBL" id="CP021355">
    <property type="protein sequence ID" value="AWK76380.1"/>
    <property type="molecule type" value="Genomic_DNA"/>
</dbReference>
<dbReference type="Proteomes" id="UP000245711">
    <property type="component" value="Plasmid pRB98"/>
</dbReference>
<dbReference type="InterPro" id="IPR047650">
    <property type="entry name" value="Transpos_IS110"/>
</dbReference>
<dbReference type="PANTHER" id="PTHR33055:SF16">
    <property type="entry name" value="TRANSPOSASE FOR INSERTION SEQUENCE ELEMENT IS1547"/>
    <property type="match status" value="1"/>
</dbReference>
<keyword evidence="3" id="KW-1185">Reference proteome</keyword>
<reference evidence="2 3" key="1">
    <citation type="submission" date="2017-05" db="EMBL/GenBank/DDBJ databases">
        <title>Isolation of Rhodococcus sp. S2-17 biodegrading of BP-3.</title>
        <authorList>
            <person name="Lee Y."/>
            <person name="Kim K.H."/>
            <person name="Chun B.H."/>
            <person name="Jung H.S."/>
            <person name="Jeon C.O."/>
        </authorList>
    </citation>
    <scope>NUCLEOTIDE SEQUENCE [LARGE SCALE GENOMIC DNA]</scope>
    <source>
        <strain evidence="2 3">S2-17</strain>
        <plasmid evidence="3">prb98</plasmid>
    </source>
</reference>
<feature type="domain" description="Transposase IS110-like N-terminal" evidence="1">
    <location>
        <begin position="26"/>
        <end position="175"/>
    </location>
</feature>
<dbReference type="GO" id="GO:0003677">
    <property type="term" value="F:DNA binding"/>
    <property type="evidence" value="ECO:0007669"/>
    <property type="project" value="InterPro"/>
</dbReference>
<gene>
    <name evidence="2" type="ORF">CBI38_33680</name>
</gene>
<protein>
    <recommendedName>
        <fullName evidence="1">Transposase IS110-like N-terminal domain-containing protein</fullName>
    </recommendedName>
</protein>
<dbReference type="InterPro" id="IPR002525">
    <property type="entry name" value="Transp_IS110-like_N"/>
</dbReference>
<evidence type="ECO:0000259" key="1">
    <source>
        <dbReference type="Pfam" id="PF01548"/>
    </source>
</evidence>
<proteinExistence type="predicted"/>
<dbReference type="Pfam" id="PF01548">
    <property type="entry name" value="DEDD_Tnp_IS110"/>
    <property type="match status" value="1"/>
</dbReference>
<dbReference type="GO" id="GO:0006313">
    <property type="term" value="P:DNA transposition"/>
    <property type="evidence" value="ECO:0007669"/>
    <property type="project" value="InterPro"/>
</dbReference>
<sequence>MEACPRTHRSDAIAPQPDWSHQLIVIGVDAHKSTHTLVAVDDIGRQVGQRTVKATTEGHLPAIEWAAQWPQVQFALDDCRHVTRRLESDLLRRGYAVVRVKTQLMAVHRRSARQPGKSDPIDAQAVAMAALREENLPIAQLDGPTREVKLLSDHRRNLVCERTKLINRLRWHLHELETLNLSFPCGGSGGIASWMSSPNG</sequence>
<keyword evidence="2" id="KW-0614">Plasmid</keyword>
<evidence type="ECO:0000313" key="3">
    <source>
        <dbReference type="Proteomes" id="UP000245711"/>
    </source>
</evidence>
<geneLocation type="plasmid" evidence="3">
    <name>prb98</name>
</geneLocation>